<proteinExistence type="predicted"/>
<keyword evidence="3" id="KW-1185">Reference proteome</keyword>
<comment type="caution">
    <text evidence="2">The sequence shown here is derived from an EMBL/GenBank/DDBJ whole genome shotgun (WGS) entry which is preliminary data.</text>
</comment>
<dbReference type="Proteomes" id="UP001530400">
    <property type="component" value="Unassembled WGS sequence"/>
</dbReference>
<feature type="region of interest" description="Disordered" evidence="1">
    <location>
        <begin position="54"/>
        <end position="80"/>
    </location>
</feature>
<reference evidence="2 3" key="1">
    <citation type="submission" date="2024-10" db="EMBL/GenBank/DDBJ databases">
        <title>Updated reference genomes for cyclostephanoid diatoms.</title>
        <authorList>
            <person name="Roberts W.R."/>
            <person name="Alverson A.J."/>
        </authorList>
    </citation>
    <scope>NUCLEOTIDE SEQUENCE [LARGE SCALE GENOMIC DNA]</scope>
    <source>
        <strain evidence="2 3">AJA010-31</strain>
    </source>
</reference>
<name>A0ABD3QEG2_9STRA</name>
<organism evidence="2 3">
    <name type="scientific">Cyclotella atomus</name>
    <dbReference type="NCBI Taxonomy" id="382360"/>
    <lineage>
        <taxon>Eukaryota</taxon>
        <taxon>Sar</taxon>
        <taxon>Stramenopiles</taxon>
        <taxon>Ochrophyta</taxon>
        <taxon>Bacillariophyta</taxon>
        <taxon>Coscinodiscophyceae</taxon>
        <taxon>Thalassiosirophycidae</taxon>
        <taxon>Stephanodiscales</taxon>
        <taxon>Stephanodiscaceae</taxon>
        <taxon>Cyclotella</taxon>
    </lineage>
</organism>
<protein>
    <submittedName>
        <fullName evidence="2">Uncharacterized protein</fullName>
    </submittedName>
</protein>
<accession>A0ABD3QEG2</accession>
<dbReference type="EMBL" id="JALLPJ020000204">
    <property type="protein sequence ID" value="KAL3798768.1"/>
    <property type="molecule type" value="Genomic_DNA"/>
</dbReference>
<feature type="compositionally biased region" description="Acidic residues" evidence="1">
    <location>
        <begin position="63"/>
        <end position="75"/>
    </location>
</feature>
<evidence type="ECO:0000313" key="2">
    <source>
        <dbReference type="EMBL" id="KAL3798768.1"/>
    </source>
</evidence>
<evidence type="ECO:0000256" key="1">
    <source>
        <dbReference type="SAM" id="MobiDB-lite"/>
    </source>
</evidence>
<gene>
    <name evidence="2" type="ORF">ACHAWO_012012</name>
</gene>
<sequence length="106" mass="11760">MLIVANVVYRLRGCVFAVVYFSIERMSRLKTSNILVSKTSNVEGQLTVEAIRNSAQRRSTDLGSDELEGDGENSEENGNARFSFNIFDGTVDESSPKVSYEDESDP</sequence>
<dbReference type="AlphaFoldDB" id="A0ABD3QEG2"/>
<evidence type="ECO:0000313" key="3">
    <source>
        <dbReference type="Proteomes" id="UP001530400"/>
    </source>
</evidence>